<comment type="caution">
    <text evidence="2">The sequence shown here is derived from an EMBL/GenBank/DDBJ whole genome shotgun (WGS) entry which is preliminary data.</text>
</comment>
<keyword evidence="1" id="KW-0732">Signal</keyword>
<dbReference type="AlphaFoldDB" id="A0A2T6BBJ2"/>
<evidence type="ECO:0000313" key="3">
    <source>
        <dbReference type="Proteomes" id="UP000244224"/>
    </source>
</evidence>
<protein>
    <submittedName>
        <fullName evidence="2">Uncharacterized protein</fullName>
    </submittedName>
</protein>
<reference evidence="2 3" key="1">
    <citation type="submission" date="2018-04" db="EMBL/GenBank/DDBJ databases">
        <title>Genomic Encyclopedia of Archaeal and Bacterial Type Strains, Phase II (KMG-II): from individual species to whole genera.</title>
        <authorList>
            <person name="Goeker M."/>
        </authorList>
    </citation>
    <scope>NUCLEOTIDE SEQUENCE [LARGE SCALE GENOMIC DNA]</scope>
    <source>
        <strain evidence="2 3">DSM 21823</strain>
    </source>
</reference>
<dbReference type="RefSeq" id="WP_108127442.1">
    <property type="nucleotide sequence ID" value="NZ_QBKP01000001.1"/>
</dbReference>
<feature type="signal peptide" evidence="1">
    <location>
        <begin position="1"/>
        <end position="22"/>
    </location>
</feature>
<evidence type="ECO:0000313" key="2">
    <source>
        <dbReference type="EMBL" id="PTX53417.1"/>
    </source>
</evidence>
<dbReference type="OrthoDB" id="7392270at2"/>
<proteinExistence type="predicted"/>
<feature type="chain" id="PRO_5015686744" evidence="1">
    <location>
        <begin position="23"/>
        <end position="95"/>
    </location>
</feature>
<evidence type="ECO:0000256" key="1">
    <source>
        <dbReference type="SAM" id="SignalP"/>
    </source>
</evidence>
<sequence length="95" mass="10068">MRTLSMLVALLPLLACVQPAPPGPTSLPLMGGYRNPADPCRRVGEDAFTNQFLDDAADLVACPAGMENMGVFVTETGARRLTGAAGYTLFSVPRR</sequence>
<organism evidence="2 3">
    <name type="scientific">Gemmobacter caeni</name>
    <dbReference type="NCBI Taxonomy" id="589035"/>
    <lineage>
        <taxon>Bacteria</taxon>
        <taxon>Pseudomonadati</taxon>
        <taxon>Pseudomonadota</taxon>
        <taxon>Alphaproteobacteria</taxon>
        <taxon>Rhodobacterales</taxon>
        <taxon>Paracoccaceae</taxon>
        <taxon>Gemmobacter</taxon>
    </lineage>
</organism>
<dbReference type="Proteomes" id="UP000244224">
    <property type="component" value="Unassembled WGS sequence"/>
</dbReference>
<name>A0A2T6BBJ2_9RHOB</name>
<gene>
    <name evidence="2" type="ORF">C8N34_101333</name>
</gene>
<dbReference type="EMBL" id="QBKP01000001">
    <property type="protein sequence ID" value="PTX53417.1"/>
    <property type="molecule type" value="Genomic_DNA"/>
</dbReference>
<keyword evidence="3" id="KW-1185">Reference proteome</keyword>
<accession>A0A2T6BBJ2</accession>